<dbReference type="NCBIfam" id="TIGR00229">
    <property type="entry name" value="sensory_box"/>
    <property type="match status" value="2"/>
</dbReference>
<dbReference type="CDD" id="cd00130">
    <property type="entry name" value="PAS"/>
    <property type="match status" value="2"/>
</dbReference>
<dbReference type="InterPro" id="IPR005467">
    <property type="entry name" value="His_kinase_dom"/>
</dbReference>
<dbReference type="SMART" id="SM00387">
    <property type="entry name" value="HATPase_c"/>
    <property type="match status" value="1"/>
</dbReference>
<keyword evidence="5" id="KW-0418">Kinase</keyword>
<feature type="transmembrane region" description="Helical" evidence="6">
    <location>
        <begin position="16"/>
        <end position="35"/>
    </location>
</feature>
<dbReference type="InterPro" id="IPR000014">
    <property type="entry name" value="PAS"/>
</dbReference>
<feature type="domain" description="Histidine kinase" evidence="7">
    <location>
        <begin position="364"/>
        <end position="579"/>
    </location>
</feature>
<dbReference type="SUPFAM" id="SSF55785">
    <property type="entry name" value="PYP-like sensor domain (PAS domain)"/>
    <property type="match status" value="2"/>
</dbReference>
<dbReference type="Gene3D" id="1.10.287.130">
    <property type="match status" value="1"/>
</dbReference>
<feature type="domain" description="PAC" evidence="9">
    <location>
        <begin position="293"/>
        <end position="344"/>
    </location>
</feature>
<dbReference type="SMART" id="SM00091">
    <property type="entry name" value="PAS"/>
    <property type="match status" value="2"/>
</dbReference>
<evidence type="ECO:0000256" key="2">
    <source>
        <dbReference type="ARBA" id="ARBA00012438"/>
    </source>
</evidence>
<dbReference type="Gene3D" id="3.30.450.20">
    <property type="entry name" value="PAS domain"/>
    <property type="match status" value="2"/>
</dbReference>
<keyword evidence="6" id="KW-0472">Membrane</keyword>
<keyword evidence="11" id="KW-1185">Reference proteome</keyword>
<dbReference type="PRINTS" id="PR00344">
    <property type="entry name" value="BCTRLSENSOR"/>
</dbReference>
<keyword evidence="4" id="KW-0808">Transferase</keyword>
<dbReference type="InterPro" id="IPR001610">
    <property type="entry name" value="PAC"/>
</dbReference>
<dbReference type="Pfam" id="PF00512">
    <property type="entry name" value="HisKA"/>
    <property type="match status" value="1"/>
</dbReference>
<dbReference type="InterPro" id="IPR036097">
    <property type="entry name" value="HisK_dim/P_sf"/>
</dbReference>
<evidence type="ECO:0000313" key="10">
    <source>
        <dbReference type="EMBL" id="MEH2559248.1"/>
    </source>
</evidence>
<dbReference type="PROSITE" id="PS50112">
    <property type="entry name" value="PAS"/>
    <property type="match status" value="2"/>
</dbReference>
<dbReference type="SUPFAM" id="SSF55874">
    <property type="entry name" value="ATPase domain of HSP90 chaperone/DNA topoisomerase II/histidine kinase"/>
    <property type="match status" value="1"/>
</dbReference>
<evidence type="ECO:0000256" key="3">
    <source>
        <dbReference type="ARBA" id="ARBA00022553"/>
    </source>
</evidence>
<feature type="domain" description="PAS" evidence="8">
    <location>
        <begin position="246"/>
        <end position="290"/>
    </location>
</feature>
<comment type="caution">
    <text evidence="10">The sequence shown here is derived from an EMBL/GenBank/DDBJ whole genome shotgun (WGS) entry which is preliminary data.</text>
</comment>
<dbReference type="SMART" id="SM00086">
    <property type="entry name" value="PAC"/>
    <property type="match status" value="2"/>
</dbReference>
<evidence type="ECO:0000313" key="11">
    <source>
        <dbReference type="Proteomes" id="UP001364224"/>
    </source>
</evidence>
<proteinExistence type="predicted"/>
<dbReference type="PROSITE" id="PS50113">
    <property type="entry name" value="PAC"/>
    <property type="match status" value="2"/>
</dbReference>
<dbReference type="InterPro" id="IPR013655">
    <property type="entry name" value="PAS_fold_3"/>
</dbReference>
<dbReference type="InterPro" id="IPR000700">
    <property type="entry name" value="PAS-assoc_C"/>
</dbReference>
<dbReference type="InterPro" id="IPR003594">
    <property type="entry name" value="HATPase_dom"/>
</dbReference>
<dbReference type="Pfam" id="PF08447">
    <property type="entry name" value="PAS_3"/>
    <property type="match status" value="1"/>
</dbReference>
<dbReference type="SMART" id="SM00388">
    <property type="entry name" value="HisKA"/>
    <property type="match status" value="1"/>
</dbReference>
<sequence>MMRNQTMKSWRSAEQWLLGSMVLALAMAAFIWLVLGPAPAAPAYLTAVVLLIASLLASLIMMLRVGTTRRQMEAVLHGRARAEQHAIEALRHSEAQWKEVFEHNPVMYFMVDAAGTVLSVNTFGAAQLGYSVSELLGQSVLKVFPAEEQRAAQSNVAICLENIGRTHSWEICKVRKDGSSLWVRENAKAVRRLDNQLIVLIACEDITERKQAENALRQSEMYLAEAQRASHTGSFGWGAGSGEIIWSEETFRIFGFDKAPSIKFAAVMQRIHPDDRARVQQTIDCASSDGKDFEHGYRLLMPDGAVKHVHATGHAVTDASGGVEFVGAVTDVTARKQAEVELHEAQTNLAHVARVTALGEMAASIAHEVNQPLAAVVTNAAACLRWLDREPANLKEARGTLRSIINDGNRAGEVIQRIRALVNKTTDRKALHINEVVNEVMSLVQHELFTHRVALRLELAAALPPVLADRIQLQQVILNLVVNGIEAMQQVKDRPRELVIRTRQDETSQVLVTVSDCGVGVAAENADRLFDAFFTTKSSGMGMGLSICRSIVTAHGGRLSASGNAGPGATFQFTLPLHQEDGT</sequence>
<dbReference type="InterPro" id="IPR035965">
    <property type="entry name" value="PAS-like_dom_sf"/>
</dbReference>
<dbReference type="PANTHER" id="PTHR43304">
    <property type="entry name" value="PHYTOCHROME-LIKE PROTEIN CPH1"/>
    <property type="match status" value="1"/>
</dbReference>
<dbReference type="Gene3D" id="2.10.70.100">
    <property type="match status" value="1"/>
</dbReference>
<dbReference type="InterPro" id="IPR052162">
    <property type="entry name" value="Sensor_kinase/Photoreceptor"/>
</dbReference>
<dbReference type="InterPro" id="IPR004358">
    <property type="entry name" value="Sig_transdc_His_kin-like_C"/>
</dbReference>
<evidence type="ECO:0000256" key="6">
    <source>
        <dbReference type="SAM" id="Phobius"/>
    </source>
</evidence>
<dbReference type="InterPro" id="IPR036890">
    <property type="entry name" value="HATPase_C_sf"/>
</dbReference>
<feature type="domain" description="PAC" evidence="9">
    <location>
        <begin position="167"/>
        <end position="218"/>
    </location>
</feature>
<evidence type="ECO:0000259" key="7">
    <source>
        <dbReference type="PROSITE" id="PS50109"/>
    </source>
</evidence>
<keyword evidence="6" id="KW-1133">Transmembrane helix</keyword>
<keyword evidence="3" id="KW-0597">Phosphoprotein</keyword>
<protein>
    <recommendedName>
        <fullName evidence="2">histidine kinase</fullName>
        <ecNumber evidence="2">2.7.13.3</ecNumber>
    </recommendedName>
</protein>
<dbReference type="InterPro" id="IPR003661">
    <property type="entry name" value="HisK_dim/P_dom"/>
</dbReference>
<gene>
    <name evidence="10" type="ORF">V1286_006777</name>
</gene>
<dbReference type="Proteomes" id="UP001364224">
    <property type="component" value="Unassembled WGS sequence"/>
</dbReference>
<reference evidence="10 11" key="1">
    <citation type="submission" date="2024-02" db="EMBL/GenBank/DDBJ databases">
        <title>Adaptive strategies in a cosmopolitan and abundant soil bacterium.</title>
        <authorList>
            <person name="Carini P."/>
        </authorList>
    </citation>
    <scope>NUCLEOTIDE SEQUENCE [LARGE SCALE GENOMIC DNA]</scope>
    <source>
        <strain evidence="10 11">AZCC 1608</strain>
    </source>
</reference>
<dbReference type="EMBL" id="JAZHRV010000001">
    <property type="protein sequence ID" value="MEH2559248.1"/>
    <property type="molecule type" value="Genomic_DNA"/>
</dbReference>
<organism evidence="10 11">
    <name type="scientific">Bradyrhizobium algeriense</name>
    <dbReference type="NCBI Taxonomy" id="634784"/>
    <lineage>
        <taxon>Bacteria</taxon>
        <taxon>Pseudomonadati</taxon>
        <taxon>Pseudomonadota</taxon>
        <taxon>Alphaproteobacteria</taxon>
        <taxon>Hyphomicrobiales</taxon>
        <taxon>Nitrobacteraceae</taxon>
        <taxon>Bradyrhizobium</taxon>
    </lineage>
</organism>
<keyword evidence="6" id="KW-0812">Transmembrane</keyword>
<dbReference type="InterPro" id="IPR013767">
    <property type="entry name" value="PAS_fold"/>
</dbReference>
<evidence type="ECO:0000259" key="8">
    <source>
        <dbReference type="PROSITE" id="PS50112"/>
    </source>
</evidence>
<evidence type="ECO:0000256" key="5">
    <source>
        <dbReference type="ARBA" id="ARBA00022777"/>
    </source>
</evidence>
<dbReference type="PANTHER" id="PTHR43304:SF1">
    <property type="entry name" value="PAC DOMAIN-CONTAINING PROTEIN"/>
    <property type="match status" value="1"/>
</dbReference>
<evidence type="ECO:0000256" key="4">
    <source>
        <dbReference type="ARBA" id="ARBA00022679"/>
    </source>
</evidence>
<accession>A0ABU8BL23</accession>
<feature type="domain" description="PAS" evidence="8">
    <location>
        <begin position="93"/>
        <end position="163"/>
    </location>
</feature>
<dbReference type="CDD" id="cd00082">
    <property type="entry name" value="HisKA"/>
    <property type="match status" value="1"/>
</dbReference>
<dbReference type="EC" id="2.7.13.3" evidence="2"/>
<feature type="transmembrane region" description="Helical" evidence="6">
    <location>
        <begin position="41"/>
        <end position="63"/>
    </location>
</feature>
<evidence type="ECO:0000256" key="1">
    <source>
        <dbReference type="ARBA" id="ARBA00000085"/>
    </source>
</evidence>
<dbReference type="Pfam" id="PF02518">
    <property type="entry name" value="HATPase_c"/>
    <property type="match status" value="1"/>
</dbReference>
<dbReference type="PROSITE" id="PS50109">
    <property type="entry name" value="HIS_KIN"/>
    <property type="match status" value="1"/>
</dbReference>
<dbReference type="SUPFAM" id="SSF47384">
    <property type="entry name" value="Homodimeric domain of signal transducing histidine kinase"/>
    <property type="match status" value="1"/>
</dbReference>
<dbReference type="Gene3D" id="3.30.565.10">
    <property type="entry name" value="Histidine kinase-like ATPase, C-terminal domain"/>
    <property type="match status" value="1"/>
</dbReference>
<comment type="catalytic activity">
    <reaction evidence="1">
        <text>ATP + protein L-histidine = ADP + protein N-phospho-L-histidine.</text>
        <dbReference type="EC" id="2.7.13.3"/>
    </reaction>
</comment>
<evidence type="ECO:0000259" key="9">
    <source>
        <dbReference type="PROSITE" id="PS50113"/>
    </source>
</evidence>
<dbReference type="Pfam" id="PF00989">
    <property type="entry name" value="PAS"/>
    <property type="match status" value="1"/>
</dbReference>
<name>A0ABU8BL23_9BRAD</name>